<accession>A0A848DHB4</accession>
<dbReference type="InterPro" id="IPR021401">
    <property type="entry name" value="DUF3040"/>
</dbReference>
<keyword evidence="1" id="KW-1133">Transmembrane helix</keyword>
<dbReference type="Proteomes" id="UP000586918">
    <property type="component" value="Unassembled WGS sequence"/>
</dbReference>
<name>A0A848DHB4_9PSEU</name>
<keyword evidence="1" id="KW-0472">Membrane</keyword>
<feature type="transmembrane region" description="Helical" evidence="1">
    <location>
        <begin position="64"/>
        <end position="81"/>
    </location>
</feature>
<gene>
    <name evidence="2" type="ORF">HF519_10795</name>
</gene>
<dbReference type="RefSeq" id="WP_169412721.1">
    <property type="nucleotide sequence ID" value="NZ_JAAXKZ010000030.1"/>
</dbReference>
<keyword evidence="3" id="KW-1185">Reference proteome</keyword>
<evidence type="ECO:0000313" key="3">
    <source>
        <dbReference type="Proteomes" id="UP000586918"/>
    </source>
</evidence>
<proteinExistence type="predicted"/>
<dbReference type="EMBL" id="JAAXKZ010000030">
    <property type="protein sequence ID" value="NMH92047.1"/>
    <property type="molecule type" value="Genomic_DNA"/>
</dbReference>
<reference evidence="2 3" key="1">
    <citation type="submission" date="2020-04" db="EMBL/GenBank/DDBJ databases">
        <authorList>
            <person name="Klaysubun C."/>
            <person name="Duangmal K."/>
            <person name="Lipun K."/>
        </authorList>
    </citation>
    <scope>NUCLEOTIDE SEQUENCE [LARGE SCALE GENOMIC DNA]</scope>
    <source>
        <strain evidence="2 3">DSM 45300</strain>
    </source>
</reference>
<feature type="transmembrane region" description="Helical" evidence="1">
    <location>
        <begin position="42"/>
        <end position="58"/>
    </location>
</feature>
<protein>
    <submittedName>
        <fullName evidence="2">DUF3040 domain-containing protein</fullName>
    </submittedName>
</protein>
<comment type="caution">
    <text evidence="2">The sequence shown here is derived from an EMBL/GenBank/DDBJ whole genome shotgun (WGS) entry which is preliminary data.</text>
</comment>
<evidence type="ECO:0000256" key="1">
    <source>
        <dbReference type="SAM" id="Phobius"/>
    </source>
</evidence>
<dbReference type="AlphaFoldDB" id="A0A848DHB4"/>
<evidence type="ECO:0000313" key="2">
    <source>
        <dbReference type="EMBL" id="NMH92047.1"/>
    </source>
</evidence>
<dbReference type="Pfam" id="PF11239">
    <property type="entry name" value="DUF3040"/>
    <property type="match status" value="1"/>
</dbReference>
<sequence length="91" mass="10136">MLSRDEQRLLAAIERRLRDDDPDLADRLAWGPRTPTRWRRRAGPLLAVLSVLWILLGLVVAEGIVLLGGVALLGLAFWMVGGPRRNRARGS</sequence>
<organism evidence="2 3">
    <name type="scientific">Pseudonocardia bannensis</name>
    <dbReference type="NCBI Taxonomy" id="630973"/>
    <lineage>
        <taxon>Bacteria</taxon>
        <taxon>Bacillati</taxon>
        <taxon>Actinomycetota</taxon>
        <taxon>Actinomycetes</taxon>
        <taxon>Pseudonocardiales</taxon>
        <taxon>Pseudonocardiaceae</taxon>
        <taxon>Pseudonocardia</taxon>
    </lineage>
</organism>
<keyword evidence="1" id="KW-0812">Transmembrane</keyword>